<dbReference type="Pfam" id="PF07940">
    <property type="entry name" value="Hepar_II_III_C"/>
    <property type="match status" value="1"/>
</dbReference>
<dbReference type="InterPro" id="IPR008397">
    <property type="entry name" value="Alginate_lyase_dom"/>
</dbReference>
<accession>A0ABX8GV86</accession>
<feature type="domain" description="Alginate lyase" evidence="5">
    <location>
        <begin position="93"/>
        <end position="314"/>
    </location>
</feature>
<proteinExistence type="predicted"/>
<evidence type="ECO:0000256" key="1">
    <source>
        <dbReference type="ARBA" id="ARBA00004418"/>
    </source>
</evidence>
<evidence type="ECO:0000256" key="3">
    <source>
        <dbReference type="ARBA" id="ARBA00022764"/>
    </source>
</evidence>
<reference evidence="7 8" key="1">
    <citation type="submission" date="2021-05" db="EMBL/GenBank/DDBJ databases">
        <title>Comparative genomic studies on the polysaccharide-degrading batcterial strains of the Flammeovirga genus.</title>
        <authorList>
            <person name="Zewei F."/>
            <person name="Zheng Z."/>
            <person name="Yu L."/>
            <person name="Ruyue G."/>
            <person name="Yanhong M."/>
            <person name="Yuanyuan C."/>
            <person name="Jingyan G."/>
            <person name="Wenjun H."/>
        </authorList>
    </citation>
    <scope>NUCLEOTIDE SEQUENCE [LARGE SCALE GENOMIC DNA]</scope>
    <source>
        <strain evidence="7 8">YS10</strain>
    </source>
</reference>
<dbReference type="InterPro" id="IPR008929">
    <property type="entry name" value="Chondroitin_lyas"/>
</dbReference>
<evidence type="ECO:0000313" key="7">
    <source>
        <dbReference type="EMBL" id="QWG07238.1"/>
    </source>
</evidence>
<dbReference type="Gene3D" id="1.50.10.100">
    <property type="entry name" value="Chondroitin AC/alginate lyase"/>
    <property type="match status" value="1"/>
</dbReference>
<keyword evidence="3" id="KW-0574">Periplasm</keyword>
<keyword evidence="2" id="KW-0732">Signal</keyword>
<feature type="domain" description="Heparinase II/III-like C-terminal" evidence="6">
    <location>
        <begin position="390"/>
        <end position="610"/>
    </location>
</feature>
<dbReference type="PANTHER" id="PTHR39210">
    <property type="entry name" value="HEPARIN-SULFATE LYASE"/>
    <property type="match status" value="1"/>
</dbReference>
<name>A0ABX8GV86_9BACT</name>
<evidence type="ECO:0000259" key="6">
    <source>
        <dbReference type="Pfam" id="PF07940"/>
    </source>
</evidence>
<keyword evidence="4" id="KW-0456">Lyase</keyword>
<evidence type="ECO:0000313" key="8">
    <source>
        <dbReference type="Proteomes" id="UP000682802"/>
    </source>
</evidence>
<sequence>MKEFIYILVSAIIVQTPLFGQQAYPTLSVTKGEVVEIRAALGQGTLFDTSIEKVRAQVDQFVTTGLDVPVPKDLAGGYTHEQHKKNFLILQKAGLLFQITEEEKYAILVKETLFKYREMYPKLERHPSTKSYARGKLFWQCLNDANWLVYVSQAYDCIYDWLSVKERKELNKELFVPMANFLSVETPRFFNRLHNHSTWANAAVGMIGLVMENEDLVQKALYGLPISKEGLKDNDGGSITLKGQKEAGFLAQIDFSFSPDGYYTEGPYYQRYAMYPFLIFALALDNAKPDVKIFEYNNEVLIKGVYALLNQTNAKGEFFPLNDAQKGMSYFSRELKLALSLAFQYGSKDSSLLSLIELQKSVPLIYSGMQAALAIKAGKTVPFVKKSVMLRDGAKGDEGAIGILRADKEGEIDLIMKYAKHGMGHGHFDRLSYSMFYGEQEVLQDYGAARWVNINQKDGGGYLKENKTWAKQTVAHNTVVVDEKSQFRGKVKAADAIAPSSYIFDIDNPNLQVVSAKDTNCYEGVELHRTIVLLKDSSFENPLVLDLFAVNSEEEHDLLLPYYYKGQLMQTNVDFTQSSTLSTMGETDGFQHLWKEAEGKGAEGVTQINWFDKATFFTLTSTTTASDNIITAHIGANDPNFNLRHDPAFFIQKKGKKGRTLFASILETHGNYSRVSEFANNAAGSISNITIIDNTSEYTVVDFTNKQDEEWTFIISNKQHSDDSKHRLTIKNREIKWGGPFTLFKNELEQ</sequence>
<evidence type="ECO:0000256" key="2">
    <source>
        <dbReference type="ARBA" id="ARBA00022729"/>
    </source>
</evidence>
<dbReference type="RefSeq" id="WP_215586347.1">
    <property type="nucleotide sequence ID" value="NZ_CP076128.1"/>
</dbReference>
<dbReference type="Gene3D" id="2.70.98.70">
    <property type="match status" value="1"/>
</dbReference>
<dbReference type="EMBL" id="CP076128">
    <property type="protein sequence ID" value="QWG07238.1"/>
    <property type="molecule type" value="Genomic_DNA"/>
</dbReference>
<dbReference type="InterPro" id="IPR012480">
    <property type="entry name" value="Hepar_II_III_C"/>
</dbReference>
<dbReference type="PANTHER" id="PTHR39210:SF1">
    <property type="entry name" value="HEPARIN-SULFATE LYASE"/>
    <property type="match status" value="1"/>
</dbReference>
<evidence type="ECO:0000256" key="4">
    <source>
        <dbReference type="ARBA" id="ARBA00023239"/>
    </source>
</evidence>
<dbReference type="Proteomes" id="UP000682802">
    <property type="component" value="Chromosome 1"/>
</dbReference>
<organism evidence="7 8">
    <name type="scientific">Flammeovirga kamogawensis</name>
    <dbReference type="NCBI Taxonomy" id="373891"/>
    <lineage>
        <taxon>Bacteria</taxon>
        <taxon>Pseudomonadati</taxon>
        <taxon>Bacteroidota</taxon>
        <taxon>Cytophagia</taxon>
        <taxon>Cytophagales</taxon>
        <taxon>Flammeovirgaceae</taxon>
        <taxon>Flammeovirga</taxon>
    </lineage>
</organism>
<keyword evidence="8" id="KW-1185">Reference proteome</keyword>
<protein>
    <submittedName>
        <fullName evidence="7">Heparinase II/III family protein</fullName>
    </submittedName>
</protein>
<evidence type="ECO:0000259" key="5">
    <source>
        <dbReference type="Pfam" id="PF05426"/>
    </source>
</evidence>
<dbReference type="Pfam" id="PF05426">
    <property type="entry name" value="Alginate_lyase"/>
    <property type="match status" value="1"/>
</dbReference>
<comment type="subcellular location">
    <subcellularLocation>
        <location evidence="1">Periplasm</location>
    </subcellularLocation>
</comment>
<gene>
    <name evidence="7" type="ORF">KM029_18335</name>
</gene>
<dbReference type="SUPFAM" id="SSF48230">
    <property type="entry name" value="Chondroitin AC/alginate lyase"/>
    <property type="match status" value="1"/>
</dbReference>